<evidence type="ECO:0000313" key="5">
    <source>
        <dbReference type="EMBL" id="ACU53517.1"/>
    </source>
</evidence>
<dbReference type="InterPro" id="IPR010230">
    <property type="entry name" value="FeS-cluster_ATPase_SufC"/>
</dbReference>
<dbReference type="InterPro" id="IPR027417">
    <property type="entry name" value="P-loop_NTPase"/>
</dbReference>
<keyword evidence="2" id="KW-0547">Nucleotide-binding</keyword>
<dbReference type="PANTHER" id="PTHR43204">
    <property type="entry name" value="ABC TRANSPORTER I FAMILY MEMBER 6, CHLOROPLASTIC"/>
    <property type="match status" value="1"/>
</dbReference>
<dbReference type="EMBL" id="CP001631">
    <property type="protein sequence ID" value="ACU53517.1"/>
    <property type="molecule type" value="Genomic_DNA"/>
</dbReference>
<keyword evidence="3" id="KW-0067">ATP-binding</keyword>
<feature type="domain" description="ABC transporter" evidence="4">
    <location>
        <begin position="6"/>
        <end position="243"/>
    </location>
</feature>
<accession>C7M3C3</accession>
<dbReference type="SUPFAM" id="SSF52540">
    <property type="entry name" value="P-loop containing nucleoside triphosphate hydrolases"/>
    <property type="match status" value="1"/>
</dbReference>
<dbReference type="InterPro" id="IPR003593">
    <property type="entry name" value="AAA+_ATPase"/>
</dbReference>
<organism evidence="5 6">
    <name type="scientific">Acidimicrobium ferrooxidans (strain DSM 10331 / JCM 15462 / NBRC 103882 / ICP)</name>
    <dbReference type="NCBI Taxonomy" id="525909"/>
    <lineage>
        <taxon>Bacteria</taxon>
        <taxon>Bacillati</taxon>
        <taxon>Actinomycetota</taxon>
        <taxon>Acidimicrobiia</taxon>
        <taxon>Acidimicrobiales</taxon>
        <taxon>Acidimicrobiaceae</taxon>
        <taxon>Acidimicrobium</taxon>
    </lineage>
</organism>
<dbReference type="HOGENOM" id="CLU_000604_48_1_11"/>
<evidence type="ECO:0000259" key="4">
    <source>
        <dbReference type="PROSITE" id="PS50893"/>
    </source>
</evidence>
<dbReference type="SMART" id="SM00382">
    <property type="entry name" value="AAA"/>
    <property type="match status" value="1"/>
</dbReference>
<dbReference type="Proteomes" id="UP000000771">
    <property type="component" value="Chromosome"/>
</dbReference>
<dbReference type="PROSITE" id="PS50893">
    <property type="entry name" value="ABC_TRANSPORTER_2"/>
    <property type="match status" value="1"/>
</dbReference>
<protein>
    <submittedName>
        <fullName evidence="5">FeS assembly ATPase SufC</fullName>
    </submittedName>
</protein>
<name>C7M3C3_ACIFD</name>
<dbReference type="PANTHER" id="PTHR43204:SF1">
    <property type="entry name" value="ABC TRANSPORTER I FAMILY MEMBER 6, CHLOROPLASTIC"/>
    <property type="match status" value="1"/>
</dbReference>
<dbReference type="KEGG" id="afo:Afer_0563"/>
<dbReference type="GO" id="GO:0016887">
    <property type="term" value="F:ATP hydrolysis activity"/>
    <property type="evidence" value="ECO:0007669"/>
    <property type="project" value="InterPro"/>
</dbReference>
<evidence type="ECO:0000256" key="3">
    <source>
        <dbReference type="ARBA" id="ARBA00022840"/>
    </source>
</evidence>
<dbReference type="AlphaFoldDB" id="C7M3C3"/>
<proteinExistence type="inferred from homology"/>
<dbReference type="Gene3D" id="3.40.50.300">
    <property type="entry name" value="P-loop containing nucleotide triphosphate hydrolases"/>
    <property type="match status" value="1"/>
</dbReference>
<dbReference type="InterPro" id="IPR003439">
    <property type="entry name" value="ABC_transporter-like_ATP-bd"/>
</dbReference>
<reference evidence="5 6" key="1">
    <citation type="journal article" date="2009" name="Stand. Genomic Sci.">
        <title>Complete genome sequence of Acidimicrobium ferrooxidans type strain (ICP).</title>
        <authorList>
            <person name="Clum A."/>
            <person name="Nolan M."/>
            <person name="Lang E."/>
            <person name="Glavina Del Rio T."/>
            <person name="Tice H."/>
            <person name="Copeland A."/>
            <person name="Cheng J.F."/>
            <person name="Lucas S."/>
            <person name="Chen F."/>
            <person name="Bruce D."/>
            <person name="Goodwin L."/>
            <person name="Pitluck S."/>
            <person name="Ivanova N."/>
            <person name="Mavrommatis K."/>
            <person name="Mikhailova N."/>
            <person name="Pati A."/>
            <person name="Chen A."/>
            <person name="Palaniappan K."/>
            <person name="Goker M."/>
            <person name="Spring S."/>
            <person name="Land M."/>
            <person name="Hauser L."/>
            <person name="Chang Y.J."/>
            <person name="Jeffries C.C."/>
            <person name="Chain P."/>
            <person name="Bristow J."/>
            <person name="Eisen J.A."/>
            <person name="Markowitz V."/>
            <person name="Hugenholtz P."/>
            <person name="Kyrpides N.C."/>
            <person name="Klenk H.P."/>
            <person name="Lapidus A."/>
        </authorList>
    </citation>
    <scope>NUCLEOTIDE SEQUENCE [LARGE SCALE GENOMIC DNA]</scope>
    <source>
        <strain evidence="6">DSM 10331 / JCM 15462 / NBRC 103882 / ICP</strain>
    </source>
</reference>
<dbReference type="Pfam" id="PF00005">
    <property type="entry name" value="ABC_tran"/>
    <property type="match status" value="1"/>
</dbReference>
<dbReference type="eggNOG" id="COG0396">
    <property type="taxonomic scope" value="Bacteria"/>
</dbReference>
<dbReference type="STRING" id="525909.Afer_0563"/>
<dbReference type="OrthoDB" id="9806149at2"/>
<evidence type="ECO:0000313" key="6">
    <source>
        <dbReference type="Proteomes" id="UP000000771"/>
    </source>
</evidence>
<keyword evidence="6" id="KW-1185">Reference proteome</keyword>
<gene>
    <name evidence="5" type="ordered locus">Afer_0563</name>
</gene>
<dbReference type="GO" id="GO:0005524">
    <property type="term" value="F:ATP binding"/>
    <property type="evidence" value="ECO:0007669"/>
    <property type="project" value="UniProtKB-KW"/>
</dbReference>
<evidence type="ECO:0000256" key="2">
    <source>
        <dbReference type="ARBA" id="ARBA00022741"/>
    </source>
</evidence>
<dbReference type="RefSeq" id="WP_015798012.1">
    <property type="nucleotide sequence ID" value="NC_013124.1"/>
</dbReference>
<evidence type="ECO:0000256" key="1">
    <source>
        <dbReference type="ARBA" id="ARBA00006216"/>
    </source>
</evidence>
<sequence>MTTPALVIEDLVVEVAEREVLHGVSLAVEPGTTVAIMGPNGSGKSTLVRTIFGRPGYVRRRGVIRVGGVDVSEAPTYERARAGLALIEQDPVEVPGVAPTTVVAEGLAARGEDAARAVAVLEREAEAVSLDRALLDRWYNVELSGGEQKKLETAIAASLPGHVVVGDEIDSGLDVDALRTVARRLESLRSEGRGLLLVTHYPRLLTHVAPDVVIVLVQGRIAETGGMELAERVEAEGYRAYGVEEGPLS</sequence>
<comment type="similarity">
    <text evidence="1">Belongs to the ABC transporter superfamily. Ycf16 family.</text>
</comment>
<dbReference type="NCBIfam" id="TIGR01978">
    <property type="entry name" value="sufC"/>
    <property type="match status" value="1"/>
</dbReference>